<evidence type="ECO:0000313" key="2">
    <source>
        <dbReference type="Proteomes" id="UP000176944"/>
    </source>
</evidence>
<protein>
    <submittedName>
        <fullName evidence="1">Uncharacterized protein</fullName>
    </submittedName>
</protein>
<gene>
    <name evidence="1" type="ORF">BJP36_15265</name>
</gene>
<organism evidence="1 2">
    <name type="scientific">Moorena producens (strain JHB)</name>
    <dbReference type="NCBI Taxonomy" id="1454205"/>
    <lineage>
        <taxon>Bacteria</taxon>
        <taxon>Bacillati</taxon>
        <taxon>Cyanobacteriota</taxon>
        <taxon>Cyanophyceae</taxon>
        <taxon>Coleofasciculales</taxon>
        <taxon>Coleofasciculaceae</taxon>
        <taxon>Moorena</taxon>
    </lineage>
</organism>
<proteinExistence type="predicted"/>
<name>A0A1D9G0V9_MOOP1</name>
<sequence>MSYSQRLYPWAIIRLLPQAMQRGLGGFPHSLLHQDMQRMVVRRFRNRSDAEGHLQALKRLMPDQKFIIIFDLPDPMEGESTDDESTDKES</sequence>
<dbReference type="AlphaFoldDB" id="A0A1D9G0V9"/>
<reference evidence="2" key="1">
    <citation type="submission" date="2016-10" db="EMBL/GenBank/DDBJ databases">
        <title>Comparative genomics uncovers the prolific and rare metabolic potential of the cyanobacterial genus Moorea.</title>
        <authorList>
            <person name="Leao T."/>
            <person name="Castelao G."/>
            <person name="Korobeynikov A."/>
            <person name="Monroe E.A."/>
            <person name="Podell S."/>
            <person name="Glukhov E."/>
            <person name="Allen E."/>
            <person name="Gerwick W.H."/>
            <person name="Gerwick L."/>
        </authorList>
    </citation>
    <scope>NUCLEOTIDE SEQUENCE [LARGE SCALE GENOMIC DNA]</scope>
    <source>
        <strain evidence="2">JHB</strain>
    </source>
</reference>
<accession>A0A1D9G0V9</accession>
<dbReference type="Proteomes" id="UP000176944">
    <property type="component" value="Chromosome"/>
</dbReference>
<dbReference type="EMBL" id="CP017708">
    <property type="protein sequence ID" value="AOY81060.1"/>
    <property type="molecule type" value="Genomic_DNA"/>
</dbReference>
<evidence type="ECO:0000313" key="1">
    <source>
        <dbReference type="EMBL" id="AOY81060.1"/>
    </source>
</evidence>